<dbReference type="InterPro" id="IPR020568">
    <property type="entry name" value="Ribosomal_Su5_D2-typ_SF"/>
</dbReference>
<evidence type="ECO:0000313" key="3">
    <source>
        <dbReference type="EMBL" id="SJZ65786.1"/>
    </source>
</evidence>
<proteinExistence type="predicted"/>
<dbReference type="PANTHER" id="PTHR32039">
    <property type="entry name" value="MAGNESIUM-CHELATASE SUBUNIT CHLI"/>
    <property type="match status" value="1"/>
</dbReference>
<dbReference type="PANTHER" id="PTHR32039:SF7">
    <property type="entry name" value="COMPETENCE PROTEIN COMM"/>
    <property type="match status" value="1"/>
</dbReference>
<sequence length="519" mass="57865">MYSNIISGTAMGIDGMLVNVEADISPGLPTLSMVGYLASSVKEAGERVRTAIKNSGFIIPASRITVNLSPADVRKDGAMYDLSIAMAILTSMQIIPAGKLENTIILGELGLSGEIKAVEGVLPIVHYASKQGIKKAIIPEENVNEALFVDDIEIYGVRELKALVDHLLGEASDDISYHKTSKDMIRKGFENGDINRHIDVNMENVRGQDTMKRGVMVAVAGFHNILMSGAAGAGKSLIARCIPGIMPPLSYEESLELTKIYSISGLMKGQKGLIIERPFRSPHHTVTETALVGGGAVPRPGEVSLADRGVLFLDELPEYKKKVIECLRQPMEDKTITISRHHSTFKFPSDFMLVAAMNPCPCGHYPDRKFCRCTENEIKAYRNKISYPILDRIDIRLEVKSVDYKELSSGKKTMSSEEMREQIEIARERQIYRFKDEDICFNSDIPQDKIERFIKINPAGEELLKKEFDTSNLSARGYFRIKRLARTVADLNDRDEIQEDDVYEAMFYRNISDRSEAIG</sequence>
<dbReference type="NCBIfam" id="TIGR00368">
    <property type="entry name" value="YifB family Mg chelatase-like AAA ATPase"/>
    <property type="match status" value="1"/>
</dbReference>
<dbReference type="AlphaFoldDB" id="A0A1T4MG13"/>
<accession>A0A1T4MG13</accession>
<keyword evidence="4" id="KW-1185">Reference proteome</keyword>
<dbReference type="EMBL" id="FUXA01000007">
    <property type="protein sequence ID" value="SJZ65786.1"/>
    <property type="molecule type" value="Genomic_DNA"/>
</dbReference>
<protein>
    <submittedName>
        <fullName evidence="3">Magnesium chelatase family protein</fullName>
    </submittedName>
</protein>
<dbReference type="GO" id="GO:0005524">
    <property type="term" value="F:ATP binding"/>
    <property type="evidence" value="ECO:0007669"/>
    <property type="project" value="InterPro"/>
</dbReference>
<dbReference type="Pfam" id="PF13335">
    <property type="entry name" value="Mg_chelatase_C"/>
    <property type="match status" value="1"/>
</dbReference>
<feature type="domain" description="Mg chelatase-related protein C-terminal" evidence="2">
    <location>
        <begin position="414"/>
        <end position="509"/>
    </location>
</feature>
<evidence type="ECO:0000259" key="1">
    <source>
        <dbReference type="Pfam" id="PF01078"/>
    </source>
</evidence>
<dbReference type="InterPro" id="IPR004482">
    <property type="entry name" value="Mg_chelat-rel"/>
</dbReference>
<dbReference type="InterPro" id="IPR025158">
    <property type="entry name" value="Mg_chelat-rel_C"/>
</dbReference>
<evidence type="ECO:0000313" key="4">
    <source>
        <dbReference type="Proteomes" id="UP000189857"/>
    </source>
</evidence>
<dbReference type="Proteomes" id="UP000189857">
    <property type="component" value="Unassembled WGS sequence"/>
</dbReference>
<gene>
    <name evidence="3" type="ORF">SAMN02745110_01205</name>
</gene>
<dbReference type="Pfam" id="PF13541">
    <property type="entry name" value="ChlI"/>
    <property type="match status" value="1"/>
</dbReference>
<dbReference type="InterPro" id="IPR027417">
    <property type="entry name" value="P-loop_NTPase"/>
</dbReference>
<organism evidence="3 4">
    <name type="scientific">Eubacterium ruminantium</name>
    <dbReference type="NCBI Taxonomy" id="42322"/>
    <lineage>
        <taxon>Bacteria</taxon>
        <taxon>Bacillati</taxon>
        <taxon>Bacillota</taxon>
        <taxon>Clostridia</taxon>
        <taxon>Eubacteriales</taxon>
        <taxon>Eubacteriaceae</taxon>
        <taxon>Eubacterium</taxon>
    </lineage>
</organism>
<dbReference type="Pfam" id="PF01078">
    <property type="entry name" value="Mg_chelatase"/>
    <property type="match status" value="1"/>
</dbReference>
<dbReference type="InterPro" id="IPR014721">
    <property type="entry name" value="Ribsml_uS5_D2-typ_fold_subgr"/>
</dbReference>
<name>A0A1T4MG13_9FIRM</name>
<dbReference type="SUPFAM" id="SSF54211">
    <property type="entry name" value="Ribosomal protein S5 domain 2-like"/>
    <property type="match status" value="1"/>
</dbReference>
<dbReference type="SUPFAM" id="SSF52540">
    <property type="entry name" value="P-loop containing nucleoside triphosphate hydrolases"/>
    <property type="match status" value="1"/>
</dbReference>
<dbReference type="OrthoDB" id="9813147at2"/>
<dbReference type="RefSeq" id="WP_078787051.1">
    <property type="nucleotide sequence ID" value="NZ_FMTO01000006.1"/>
</dbReference>
<feature type="domain" description="Magnesium chelatase ChlI-like catalytic" evidence="1">
    <location>
        <begin position="202"/>
        <end position="406"/>
    </location>
</feature>
<dbReference type="InterPro" id="IPR045006">
    <property type="entry name" value="CHLI-like"/>
</dbReference>
<dbReference type="Gene3D" id="3.40.50.300">
    <property type="entry name" value="P-loop containing nucleotide triphosphate hydrolases"/>
    <property type="match status" value="1"/>
</dbReference>
<reference evidence="3 4" key="1">
    <citation type="submission" date="2017-02" db="EMBL/GenBank/DDBJ databases">
        <authorList>
            <person name="Peterson S.W."/>
        </authorList>
    </citation>
    <scope>NUCLEOTIDE SEQUENCE [LARGE SCALE GENOMIC DNA]</scope>
    <source>
        <strain evidence="3 4">ATCC 17233</strain>
    </source>
</reference>
<dbReference type="InterPro" id="IPR000523">
    <property type="entry name" value="Mg_chelatse_chII-like_cat_dom"/>
</dbReference>
<evidence type="ECO:0000259" key="2">
    <source>
        <dbReference type="Pfam" id="PF13335"/>
    </source>
</evidence>
<dbReference type="Gene3D" id="3.30.230.10">
    <property type="match status" value="1"/>
</dbReference>